<dbReference type="GO" id="GO:0012505">
    <property type="term" value="C:endomembrane system"/>
    <property type="evidence" value="ECO:0007669"/>
    <property type="project" value="UniProtKB-SubCell"/>
</dbReference>
<dbReference type="VEuPathDB" id="FungiDB:AAP_01167"/>
<evidence type="ECO:0000256" key="3">
    <source>
        <dbReference type="ARBA" id="ARBA00022679"/>
    </source>
</evidence>
<comment type="subcellular location">
    <subcellularLocation>
        <location evidence="8">Endomembrane system</location>
        <topology evidence="8">Single-pass membrane protein</topology>
    </subcellularLocation>
    <subcellularLocation>
        <location evidence="1">Membrane</location>
        <topology evidence="1">Single-pass type II membrane protein</topology>
    </subcellularLocation>
</comment>
<evidence type="ECO:0000256" key="2">
    <source>
        <dbReference type="ARBA" id="ARBA00022676"/>
    </source>
</evidence>
<evidence type="ECO:0000256" key="5">
    <source>
        <dbReference type="ARBA" id="ARBA00022968"/>
    </source>
</evidence>
<dbReference type="Pfam" id="PF02434">
    <property type="entry name" value="Fringe"/>
    <property type="match status" value="1"/>
</dbReference>
<gene>
    <name evidence="11" type="ORF">AAP_01167</name>
</gene>
<evidence type="ECO:0000256" key="1">
    <source>
        <dbReference type="ARBA" id="ARBA00004606"/>
    </source>
</evidence>
<evidence type="ECO:0000256" key="8">
    <source>
        <dbReference type="ARBA" id="ARBA00037847"/>
    </source>
</evidence>
<evidence type="ECO:0000259" key="10">
    <source>
        <dbReference type="Pfam" id="PF02434"/>
    </source>
</evidence>
<dbReference type="GO" id="GO:0016020">
    <property type="term" value="C:membrane"/>
    <property type="evidence" value="ECO:0007669"/>
    <property type="project" value="UniProtKB-SubCell"/>
</dbReference>
<evidence type="ECO:0000313" key="11">
    <source>
        <dbReference type="EMBL" id="KZZ96394.1"/>
    </source>
</evidence>
<dbReference type="OrthoDB" id="414175at2759"/>
<keyword evidence="5" id="KW-0735">Signal-anchor</keyword>
<proteinExistence type="predicted"/>
<keyword evidence="2" id="KW-0328">Glycosyltransferase</keyword>
<evidence type="ECO:0000256" key="6">
    <source>
        <dbReference type="ARBA" id="ARBA00022989"/>
    </source>
</evidence>
<keyword evidence="12" id="KW-1185">Reference proteome</keyword>
<keyword evidence="6 9" id="KW-1133">Transmembrane helix</keyword>
<evidence type="ECO:0000256" key="4">
    <source>
        <dbReference type="ARBA" id="ARBA00022692"/>
    </source>
</evidence>
<accession>A0A168CBN2</accession>
<name>A0A168CBN2_9EURO</name>
<organism evidence="11 12">
    <name type="scientific">Ascosphaera apis ARSEF 7405</name>
    <dbReference type="NCBI Taxonomy" id="392613"/>
    <lineage>
        <taxon>Eukaryota</taxon>
        <taxon>Fungi</taxon>
        <taxon>Dikarya</taxon>
        <taxon>Ascomycota</taxon>
        <taxon>Pezizomycotina</taxon>
        <taxon>Eurotiomycetes</taxon>
        <taxon>Eurotiomycetidae</taxon>
        <taxon>Onygenales</taxon>
        <taxon>Ascosphaeraceae</taxon>
        <taxon>Ascosphaera</taxon>
    </lineage>
</organism>
<keyword evidence="3" id="KW-0808">Transferase</keyword>
<feature type="domain" description="Fringe-like glycosyltransferase" evidence="10">
    <location>
        <begin position="241"/>
        <end position="348"/>
    </location>
</feature>
<sequence>MPIRFKTPFIAVAIILLFSFFWGLNKYDHAAVSRITGTAKGPTTYEQTTPSAASETPIETAVPGVIEQCDAPDVGAPVLNVKDWIVPKEFTRAFIQPHWVDTDAKFSNLEDVSTKVLNDFQPLGSTTNSSRFTSQQPCPNVIDIRVAKDLAVAGSENLLFGAATTVDRLDRMLPYLLYSFGHTKAHLLVLLPGDTHDIAKHEARYRARGLNVTLRGSPLAFTARYFGLVEAFIDFIKTTGNDIKWASFIDDDTFFPSLNHIVQKLNKLNHKDRWYIGTHSEASWQVNTFGGIGFGGGGVFISRAVLDALIFHYNECQSWGDQPGDQKVAQCIFKFTNTQLTKWDTLWQMDMTGTVDGFFESGRTIDSLHHWSSWYHKDVVNIYSVSPHSGRRGVLRRWKFDEDVKTDPSTNQARRSFWVMTNGYSIVKYSMDANLPAESVDFNKVEKTWNEDPKGYEARLGPFRARDQEGIKKERYLMTDTFMIGSNIHQMYTRDKDSERSMIEIVWLPPVQE</sequence>
<keyword evidence="7 9" id="KW-0472">Membrane</keyword>
<dbReference type="GO" id="GO:0016757">
    <property type="term" value="F:glycosyltransferase activity"/>
    <property type="evidence" value="ECO:0007669"/>
    <property type="project" value="UniProtKB-KW"/>
</dbReference>
<protein>
    <recommendedName>
        <fullName evidence="10">Fringe-like glycosyltransferase domain-containing protein</fullName>
    </recommendedName>
</protein>
<reference evidence="11 12" key="1">
    <citation type="journal article" date="2016" name="Genome Biol. Evol.">
        <title>Divergent and convergent evolution of fungal pathogenicity.</title>
        <authorList>
            <person name="Shang Y."/>
            <person name="Xiao G."/>
            <person name="Zheng P."/>
            <person name="Cen K."/>
            <person name="Zhan S."/>
            <person name="Wang C."/>
        </authorList>
    </citation>
    <scope>NUCLEOTIDE SEQUENCE [LARGE SCALE GENOMIC DNA]</scope>
    <source>
        <strain evidence="11 12">ARSEF 7405</strain>
    </source>
</reference>
<dbReference type="InterPro" id="IPR003378">
    <property type="entry name" value="Fringe-like_glycosylTrfase"/>
</dbReference>
<dbReference type="EMBL" id="AZGZ01000003">
    <property type="protein sequence ID" value="KZZ96394.1"/>
    <property type="molecule type" value="Genomic_DNA"/>
</dbReference>
<dbReference type="AlphaFoldDB" id="A0A168CBN2"/>
<keyword evidence="4 9" id="KW-0812">Transmembrane</keyword>
<evidence type="ECO:0000313" key="12">
    <source>
        <dbReference type="Proteomes" id="UP000242877"/>
    </source>
</evidence>
<evidence type="ECO:0000256" key="7">
    <source>
        <dbReference type="ARBA" id="ARBA00023136"/>
    </source>
</evidence>
<feature type="transmembrane region" description="Helical" evidence="9">
    <location>
        <begin position="7"/>
        <end position="24"/>
    </location>
</feature>
<evidence type="ECO:0000256" key="9">
    <source>
        <dbReference type="SAM" id="Phobius"/>
    </source>
</evidence>
<dbReference type="PANTHER" id="PTHR10811">
    <property type="entry name" value="FRINGE-RELATED"/>
    <property type="match status" value="1"/>
</dbReference>
<comment type="caution">
    <text evidence="11">The sequence shown here is derived from an EMBL/GenBank/DDBJ whole genome shotgun (WGS) entry which is preliminary data.</text>
</comment>
<dbReference type="Proteomes" id="UP000242877">
    <property type="component" value="Unassembled WGS sequence"/>
</dbReference>
<dbReference type="Gene3D" id="3.90.550.50">
    <property type="match status" value="1"/>
</dbReference>